<dbReference type="EMBL" id="JBHUOL010000010">
    <property type="protein sequence ID" value="MFD2908045.1"/>
    <property type="molecule type" value="Genomic_DNA"/>
</dbReference>
<dbReference type="SUPFAM" id="SSF53756">
    <property type="entry name" value="UDP-Glycosyltransferase/glycogen phosphorylase"/>
    <property type="match status" value="1"/>
</dbReference>
<dbReference type="InterPro" id="IPR051199">
    <property type="entry name" value="LPS_LOS_Heptosyltrfase"/>
</dbReference>
<keyword evidence="4" id="KW-1185">Reference proteome</keyword>
<evidence type="ECO:0000256" key="2">
    <source>
        <dbReference type="ARBA" id="ARBA00022679"/>
    </source>
</evidence>
<dbReference type="PANTHER" id="PTHR30160:SF7">
    <property type="entry name" value="ADP-HEPTOSE--LPS HEPTOSYLTRANSFERASE 2"/>
    <property type="match status" value="1"/>
</dbReference>
<keyword evidence="2" id="KW-0808">Transferase</keyword>
<evidence type="ECO:0000313" key="3">
    <source>
        <dbReference type="EMBL" id="MFD2908045.1"/>
    </source>
</evidence>
<proteinExistence type="predicted"/>
<gene>
    <name evidence="3" type="ORF">ACFSX9_04780</name>
</gene>
<keyword evidence="1" id="KW-0328">Glycosyltransferase</keyword>
<accession>A0ABW5Z6U7</accession>
<dbReference type="CDD" id="cd03789">
    <property type="entry name" value="GT9_LPS_heptosyltransferase"/>
    <property type="match status" value="1"/>
</dbReference>
<organism evidence="3 4">
    <name type="scientific">Flavobacterium ardleyense</name>
    <dbReference type="NCBI Taxonomy" id="2038737"/>
    <lineage>
        <taxon>Bacteria</taxon>
        <taxon>Pseudomonadati</taxon>
        <taxon>Bacteroidota</taxon>
        <taxon>Flavobacteriia</taxon>
        <taxon>Flavobacteriales</taxon>
        <taxon>Flavobacteriaceae</taxon>
        <taxon>Flavobacterium</taxon>
    </lineage>
</organism>
<evidence type="ECO:0000313" key="4">
    <source>
        <dbReference type="Proteomes" id="UP001597549"/>
    </source>
</evidence>
<protein>
    <submittedName>
        <fullName evidence="3">Glycosyltransferase family 9 protein</fullName>
    </submittedName>
</protein>
<reference evidence="4" key="1">
    <citation type="journal article" date="2019" name="Int. J. Syst. Evol. Microbiol.">
        <title>The Global Catalogue of Microorganisms (GCM) 10K type strain sequencing project: providing services to taxonomists for standard genome sequencing and annotation.</title>
        <authorList>
            <consortium name="The Broad Institute Genomics Platform"/>
            <consortium name="The Broad Institute Genome Sequencing Center for Infectious Disease"/>
            <person name="Wu L."/>
            <person name="Ma J."/>
        </authorList>
    </citation>
    <scope>NUCLEOTIDE SEQUENCE [LARGE SCALE GENOMIC DNA]</scope>
    <source>
        <strain evidence="4">KCTC 52644</strain>
    </source>
</reference>
<dbReference type="PANTHER" id="PTHR30160">
    <property type="entry name" value="TETRAACYLDISACCHARIDE 4'-KINASE-RELATED"/>
    <property type="match status" value="1"/>
</dbReference>
<sequence length="356" mass="41268">MKILIIQQKRIGDVLTSTILSNNLKKKYPDAIIDYMCYAHCVDVLIGNPNINEIIVLEQEVRKSYPKLFKFFWQIRKRKYNVIIDAYSKLETNLITLFSGAATKISYHKSYSVVFYNHNMKRIENGTKSDLGLAIDNRLMLLEPLIKEPVKDYKPLLFLTPKEILEGKEILENANINTATKPLVMFSILGSEWYKSYPFEKMAQLIDHTVTQTNADILFNYVPSQIEDATKIYDFCAAKTKANIHFNVYGKSLRQFLGLLSHCKMLIGNEGGTVNMAKALNVPTFSLFSPSVDKETWQIFEDNKNISIHLKDIKPEIYEQHDGLYIKEHTFKYFDEYPIELIKDKLDDFFNAVLEK</sequence>
<comment type="caution">
    <text evidence="3">The sequence shown here is derived from an EMBL/GenBank/DDBJ whole genome shotgun (WGS) entry which is preliminary data.</text>
</comment>
<dbReference type="RefSeq" id="WP_379805095.1">
    <property type="nucleotide sequence ID" value="NZ_JBHUOL010000010.1"/>
</dbReference>
<name>A0ABW5Z6U7_9FLAO</name>
<evidence type="ECO:0000256" key="1">
    <source>
        <dbReference type="ARBA" id="ARBA00022676"/>
    </source>
</evidence>
<dbReference type="Gene3D" id="3.40.50.2000">
    <property type="entry name" value="Glycogen Phosphorylase B"/>
    <property type="match status" value="2"/>
</dbReference>
<dbReference type="Pfam" id="PF01075">
    <property type="entry name" value="Glyco_transf_9"/>
    <property type="match status" value="1"/>
</dbReference>
<dbReference type="Proteomes" id="UP001597549">
    <property type="component" value="Unassembled WGS sequence"/>
</dbReference>
<dbReference type="InterPro" id="IPR002201">
    <property type="entry name" value="Glyco_trans_9"/>
</dbReference>